<proteinExistence type="predicted"/>
<gene>
    <name evidence="1" type="ORF">TNCV_4287591</name>
</gene>
<evidence type="ECO:0000313" key="2">
    <source>
        <dbReference type="Proteomes" id="UP000887159"/>
    </source>
</evidence>
<sequence length="76" mass="8583">MDFFWGHIKKLVYETPVPSVEDFINRIFVVTRRIRGMSGIFQDASGEGEVVGEDVTAQDMRLWGIVPKLGIEKGRG</sequence>
<name>A0A8X6VHB6_TRICX</name>
<dbReference type="EMBL" id="BMAU01021278">
    <property type="protein sequence ID" value="GFY07823.1"/>
    <property type="molecule type" value="Genomic_DNA"/>
</dbReference>
<dbReference type="AlphaFoldDB" id="A0A8X6VHB6"/>
<accession>A0A8X6VHB6</accession>
<keyword evidence="2" id="KW-1185">Reference proteome</keyword>
<dbReference type="Proteomes" id="UP000887159">
    <property type="component" value="Unassembled WGS sequence"/>
</dbReference>
<protein>
    <submittedName>
        <fullName evidence="1">Uncharacterized protein</fullName>
    </submittedName>
</protein>
<reference evidence="1" key="1">
    <citation type="submission" date="2020-08" db="EMBL/GenBank/DDBJ databases">
        <title>Multicomponent nature underlies the extraordinary mechanical properties of spider dragline silk.</title>
        <authorList>
            <person name="Kono N."/>
            <person name="Nakamura H."/>
            <person name="Mori M."/>
            <person name="Yoshida Y."/>
            <person name="Ohtoshi R."/>
            <person name="Malay A.D."/>
            <person name="Moran D.A.P."/>
            <person name="Tomita M."/>
            <person name="Numata K."/>
            <person name="Arakawa K."/>
        </authorList>
    </citation>
    <scope>NUCLEOTIDE SEQUENCE</scope>
</reference>
<organism evidence="1 2">
    <name type="scientific">Trichonephila clavipes</name>
    <name type="common">Golden silk orbweaver</name>
    <name type="synonym">Nephila clavipes</name>
    <dbReference type="NCBI Taxonomy" id="2585209"/>
    <lineage>
        <taxon>Eukaryota</taxon>
        <taxon>Metazoa</taxon>
        <taxon>Ecdysozoa</taxon>
        <taxon>Arthropoda</taxon>
        <taxon>Chelicerata</taxon>
        <taxon>Arachnida</taxon>
        <taxon>Araneae</taxon>
        <taxon>Araneomorphae</taxon>
        <taxon>Entelegynae</taxon>
        <taxon>Araneoidea</taxon>
        <taxon>Nephilidae</taxon>
        <taxon>Trichonephila</taxon>
    </lineage>
</organism>
<comment type="caution">
    <text evidence="1">The sequence shown here is derived from an EMBL/GenBank/DDBJ whole genome shotgun (WGS) entry which is preliminary data.</text>
</comment>
<evidence type="ECO:0000313" key="1">
    <source>
        <dbReference type="EMBL" id="GFY07823.1"/>
    </source>
</evidence>